<gene>
    <name evidence="1" type="ORF">QAD02_008790</name>
</gene>
<proteinExistence type="predicted"/>
<comment type="caution">
    <text evidence="1">The sequence shown here is derived from an EMBL/GenBank/DDBJ whole genome shotgun (WGS) entry which is preliminary data.</text>
</comment>
<reference evidence="1" key="1">
    <citation type="submission" date="2023-04" db="EMBL/GenBank/DDBJ databases">
        <title>A chromosome-level genome assembly of the parasitoid wasp Eretmocerus hayati.</title>
        <authorList>
            <person name="Zhong Y."/>
            <person name="Liu S."/>
            <person name="Liu Y."/>
        </authorList>
    </citation>
    <scope>NUCLEOTIDE SEQUENCE</scope>
    <source>
        <strain evidence="1">ZJU_SS_LIU_2023</strain>
    </source>
</reference>
<name>A0ACC2N8R7_9HYME</name>
<organism evidence="1 2">
    <name type="scientific">Eretmocerus hayati</name>
    <dbReference type="NCBI Taxonomy" id="131215"/>
    <lineage>
        <taxon>Eukaryota</taxon>
        <taxon>Metazoa</taxon>
        <taxon>Ecdysozoa</taxon>
        <taxon>Arthropoda</taxon>
        <taxon>Hexapoda</taxon>
        <taxon>Insecta</taxon>
        <taxon>Pterygota</taxon>
        <taxon>Neoptera</taxon>
        <taxon>Endopterygota</taxon>
        <taxon>Hymenoptera</taxon>
        <taxon>Apocrita</taxon>
        <taxon>Proctotrupomorpha</taxon>
        <taxon>Chalcidoidea</taxon>
        <taxon>Aphelinidae</taxon>
        <taxon>Aphelininae</taxon>
        <taxon>Eretmocerus</taxon>
    </lineage>
</organism>
<evidence type="ECO:0000313" key="2">
    <source>
        <dbReference type="Proteomes" id="UP001239111"/>
    </source>
</evidence>
<sequence length="106" mass="11603">MSVLISKCTSSRSLSFGKSDSNFLRLNSKIVNRDGFFLLKIEEETTINVKPHQTIEQISILGSGDKLCDATIKIVSGGIGCNFVTLNFESARGCGIHYWVGVFGKK</sequence>
<accession>A0ACC2N8R7</accession>
<keyword evidence="2" id="KW-1185">Reference proteome</keyword>
<dbReference type="EMBL" id="CM056744">
    <property type="protein sequence ID" value="KAJ8667128.1"/>
    <property type="molecule type" value="Genomic_DNA"/>
</dbReference>
<protein>
    <submittedName>
        <fullName evidence="1">Uncharacterized protein</fullName>
    </submittedName>
</protein>
<evidence type="ECO:0000313" key="1">
    <source>
        <dbReference type="EMBL" id="KAJ8667128.1"/>
    </source>
</evidence>
<dbReference type="Proteomes" id="UP001239111">
    <property type="component" value="Chromosome 4"/>
</dbReference>